<dbReference type="InterPro" id="IPR045518">
    <property type="entry name" value="2EXR"/>
</dbReference>
<evidence type="ECO:0000313" key="3">
    <source>
        <dbReference type="Proteomes" id="UP000711996"/>
    </source>
</evidence>
<proteinExistence type="predicted"/>
<protein>
    <recommendedName>
        <fullName evidence="1">2EXR domain-containing protein</fullName>
    </recommendedName>
</protein>
<keyword evidence="3" id="KW-1185">Reference proteome</keyword>
<evidence type="ECO:0000313" key="2">
    <source>
        <dbReference type="EMBL" id="KAF4863604.1"/>
    </source>
</evidence>
<dbReference type="OrthoDB" id="3596450at2759"/>
<dbReference type="EMBL" id="QPMT01000006">
    <property type="protein sequence ID" value="KAF4863604.1"/>
    <property type="molecule type" value="Genomic_DNA"/>
</dbReference>
<sequence>MTGGSFSSFSLLPGEIRDQIWDFSTRLIGVRGVQYFSVLESCDNTSPILQVFKRHIVNRTRKNQNQILAAPLVGNETSCPSWYEGNRSTYAIDSGLWTACKESRAAMYQRYRPQKWVDLREKQREYHDKHQTYFRHSVHSGSKYKQMPATFSADSSGGTQSLTILPGYDLLHLAPVETGPRWYALGKDMPFSSAEFGFGGISHAAMDFDPSWSLEELERYQLEWEELRPKEGQLDYLRWEMYDSLVQATRDLCHFTTPKLWLVDHRLRRKITVLDEKTTEMVYGRHGSWHKEQLVFHAAGCKYYAMPEHRASELCGYDAEDEPEDDNDPFSFVFELEELGARQEAFECRGEDEGSGVDENYYAASVRLLVCERD</sequence>
<organism evidence="2 3">
    <name type="scientific">Colletotrichum siamense</name>
    <name type="common">Anthracnose fungus</name>
    <dbReference type="NCBI Taxonomy" id="690259"/>
    <lineage>
        <taxon>Eukaryota</taxon>
        <taxon>Fungi</taxon>
        <taxon>Dikarya</taxon>
        <taxon>Ascomycota</taxon>
        <taxon>Pezizomycotina</taxon>
        <taxon>Sordariomycetes</taxon>
        <taxon>Hypocreomycetidae</taxon>
        <taxon>Glomerellales</taxon>
        <taxon>Glomerellaceae</taxon>
        <taxon>Colletotrichum</taxon>
        <taxon>Colletotrichum gloeosporioides species complex</taxon>
    </lineage>
</organism>
<accession>A0A9P5F1J2</accession>
<evidence type="ECO:0000259" key="1">
    <source>
        <dbReference type="Pfam" id="PF20150"/>
    </source>
</evidence>
<gene>
    <name evidence="2" type="ORF">CGCSCA2_v002894</name>
</gene>
<dbReference type="Proteomes" id="UP000711996">
    <property type="component" value="Unassembled WGS sequence"/>
</dbReference>
<feature type="domain" description="2EXR" evidence="1">
    <location>
        <begin position="6"/>
        <end position="136"/>
    </location>
</feature>
<reference evidence="2" key="1">
    <citation type="submission" date="2019-06" db="EMBL/GenBank/DDBJ databases">
        <authorList>
            <person name="Gan P."/>
            <person name="Shirasu K."/>
        </authorList>
    </citation>
    <scope>NUCLEOTIDE SEQUENCE [LARGE SCALE GENOMIC DNA]</scope>
    <source>
        <strain evidence="2">CAD2</strain>
    </source>
</reference>
<dbReference type="AlphaFoldDB" id="A0A9P5F1J2"/>
<name>A0A9P5F1J2_COLSI</name>
<dbReference type="Pfam" id="PF20150">
    <property type="entry name" value="2EXR"/>
    <property type="match status" value="1"/>
</dbReference>
<comment type="caution">
    <text evidence="2">The sequence shown here is derived from an EMBL/GenBank/DDBJ whole genome shotgun (WGS) entry which is preliminary data.</text>
</comment>